<evidence type="ECO:0000313" key="3">
    <source>
        <dbReference type="EMBL" id="SOY63303.1"/>
    </source>
</evidence>
<sequence length="378" mass="42911">MFGREYEYVRARRRSVAKGRELLNIDGQRRWRVNENGAAEGVFIPGRCIYAQNDAYLELANPGFGVQSMVTSLALLALLSCLFMVWIWYGLALHPLLFGRAFFLSWNEPYESAMLPLVIGGWTVMLFFVAGSVFFVYMMFVGLGARTAFFCPLRGRVRFNRKTRQVYVLRPGYCGGDKVFAWDRLEAVLKPFPARLEPKVVRYLQAQPLVLYHPPFNADDAAAEGEDVIFIESATNAYYPEGIAGLWEYIRQYMEEGPSIDVIPPNAPASFKQVPRYLPPAYSTYCGMPSYAQCRLEMEVSFYLPLYMLLAQSTCSWPCFPKAWKSDSGIGEPEERPVQAGAVMTAMVYRVEGKLTKTDEVEFMRRWGTAAGLNEAMK</sequence>
<dbReference type="EMBL" id="OFSQ01000035">
    <property type="protein sequence ID" value="SOY63303.1"/>
    <property type="molecule type" value="Genomic_DNA"/>
</dbReference>
<accession>A0A375C5V3</accession>
<name>A0A375C5V3_9BURK</name>
<feature type="transmembrane region" description="Helical" evidence="1">
    <location>
        <begin position="73"/>
        <end position="93"/>
    </location>
</feature>
<dbReference type="RefSeq" id="WP_116358481.1">
    <property type="nucleotide sequence ID" value="NZ_LT976854.1"/>
</dbReference>
<dbReference type="InterPro" id="IPR046554">
    <property type="entry name" value="DUF6708"/>
</dbReference>
<proteinExistence type="predicted"/>
<reference evidence="3" key="1">
    <citation type="submission" date="2018-01" db="EMBL/GenBank/DDBJ databases">
        <authorList>
            <person name="Clerissi C."/>
        </authorList>
    </citation>
    <scope>NUCLEOTIDE SEQUENCE</scope>
    <source>
        <strain evidence="3">Cupriavidus sp. LMG 19464</strain>
    </source>
</reference>
<dbReference type="OrthoDB" id="8915060at2"/>
<gene>
    <name evidence="3" type="ORF">CBM2587_B60315</name>
</gene>
<protein>
    <recommendedName>
        <fullName evidence="2">DUF6708 domain-containing protein</fullName>
    </recommendedName>
</protein>
<feature type="transmembrane region" description="Helical" evidence="1">
    <location>
        <begin position="113"/>
        <end position="140"/>
    </location>
</feature>
<evidence type="ECO:0000259" key="2">
    <source>
        <dbReference type="Pfam" id="PF20455"/>
    </source>
</evidence>
<comment type="caution">
    <text evidence="3">The sequence shown here is derived from an EMBL/GenBank/DDBJ whole genome shotgun (WGS) entry which is preliminary data.</text>
</comment>
<organism evidence="3">
    <name type="scientific">Cupriavidus taiwanensis</name>
    <dbReference type="NCBI Taxonomy" id="164546"/>
    <lineage>
        <taxon>Bacteria</taxon>
        <taxon>Pseudomonadati</taxon>
        <taxon>Pseudomonadota</taxon>
        <taxon>Betaproteobacteria</taxon>
        <taxon>Burkholderiales</taxon>
        <taxon>Burkholderiaceae</taxon>
        <taxon>Cupriavidus</taxon>
    </lineage>
</organism>
<keyword evidence="1" id="KW-0812">Transmembrane</keyword>
<dbReference type="Proteomes" id="UP000256780">
    <property type="component" value="Chromosome CBM2587_b"/>
</dbReference>
<feature type="domain" description="DUF6708" evidence="2">
    <location>
        <begin position="136"/>
        <end position="295"/>
    </location>
</feature>
<keyword evidence="1" id="KW-0472">Membrane</keyword>
<dbReference type="AlphaFoldDB" id="A0A375C5V3"/>
<evidence type="ECO:0000256" key="1">
    <source>
        <dbReference type="SAM" id="Phobius"/>
    </source>
</evidence>
<dbReference type="Pfam" id="PF20455">
    <property type="entry name" value="DUF6708"/>
    <property type="match status" value="1"/>
</dbReference>
<keyword evidence="1" id="KW-1133">Transmembrane helix</keyword>